<dbReference type="EMBL" id="WURB01000008">
    <property type="protein sequence ID" value="MXQ12542.1"/>
    <property type="molecule type" value="Genomic_DNA"/>
</dbReference>
<evidence type="ECO:0000313" key="1">
    <source>
        <dbReference type="EMBL" id="MXQ12542.1"/>
    </source>
</evidence>
<reference evidence="1 2" key="2">
    <citation type="submission" date="2020-01" db="EMBL/GenBank/DDBJ databases">
        <title>Microvirga sp. nov., an arsenate reduction bacterium isolated from Tibet hotspring sediments.</title>
        <authorList>
            <person name="Xian W.-D."/>
            <person name="Li W.-J."/>
        </authorList>
    </citation>
    <scope>NUCLEOTIDE SEQUENCE [LARGE SCALE GENOMIC DNA]</scope>
    <source>
        <strain evidence="1 2">KCTC 23863</strain>
    </source>
</reference>
<comment type="caution">
    <text evidence="1">The sequence shown here is derived from an EMBL/GenBank/DDBJ whole genome shotgun (WGS) entry which is preliminary data.</text>
</comment>
<name>A0A7X3SPK7_9HYPH</name>
<proteinExistence type="predicted"/>
<keyword evidence="2" id="KW-1185">Reference proteome</keyword>
<evidence type="ECO:0000313" key="2">
    <source>
        <dbReference type="Proteomes" id="UP000436483"/>
    </source>
</evidence>
<dbReference type="Proteomes" id="UP000436483">
    <property type="component" value="Unassembled WGS sequence"/>
</dbReference>
<reference evidence="1 2" key="1">
    <citation type="submission" date="2019-12" db="EMBL/GenBank/DDBJ databases">
        <authorList>
            <person name="Yuan C.-G."/>
        </authorList>
    </citation>
    <scope>NUCLEOTIDE SEQUENCE [LARGE SCALE GENOMIC DNA]</scope>
    <source>
        <strain evidence="1 2">KCTC 23863</strain>
    </source>
</reference>
<dbReference type="RefSeq" id="WP_160885109.1">
    <property type="nucleotide sequence ID" value="NZ_WURB01000008.1"/>
</dbReference>
<dbReference type="OrthoDB" id="8020294at2"/>
<dbReference type="AlphaFoldDB" id="A0A7X3SPK7"/>
<protein>
    <submittedName>
        <fullName evidence="1">Uncharacterized protein</fullName>
    </submittedName>
</protein>
<accession>A0A7X3SPK7</accession>
<gene>
    <name evidence="1" type="ORF">GR328_13955</name>
</gene>
<sequence>MSDWIAFDLWNECARMERPGYVFEVKNEEGQSLFTGCTVPLRLPADWKSPPMVFRLIEEPKPRHSTPIPAPLQKP</sequence>
<organism evidence="1 2">
    <name type="scientific">Microvirga makkahensis</name>
    <dbReference type="NCBI Taxonomy" id="1128670"/>
    <lineage>
        <taxon>Bacteria</taxon>
        <taxon>Pseudomonadati</taxon>
        <taxon>Pseudomonadota</taxon>
        <taxon>Alphaproteobacteria</taxon>
        <taxon>Hyphomicrobiales</taxon>
        <taxon>Methylobacteriaceae</taxon>
        <taxon>Microvirga</taxon>
    </lineage>
</organism>